<reference evidence="10" key="1">
    <citation type="submission" date="2016-10" db="EMBL/GenBank/DDBJ databases">
        <authorList>
            <person name="Varghese N."/>
            <person name="Submissions S."/>
        </authorList>
    </citation>
    <scope>NUCLEOTIDE SEQUENCE [LARGE SCALE GENOMIC DNA]</scope>
    <source>
        <strain evidence="10">DSM 18733</strain>
    </source>
</reference>
<dbReference type="EMBL" id="FOAF01000006">
    <property type="protein sequence ID" value="SEM03136.1"/>
    <property type="molecule type" value="Genomic_DNA"/>
</dbReference>
<comment type="function">
    <text evidence="6 7">Catalyzes the conversion of GDP-D-mannose to GDP-4-dehydro-6-deoxy-D-mannose.</text>
</comment>
<evidence type="ECO:0000256" key="3">
    <source>
        <dbReference type="ARBA" id="ARBA00009263"/>
    </source>
</evidence>
<sequence>MKTALITGITGQDGAYLAEFLLKKGYEVHGVKRRSSLFNTDRIDHLYHDPHETGRKFTLHYGDLTDSTNLIRLVQETQPDEIYNLAAQSHVKVSFDTPEYTANADGLGMLRILEAVRLLGMTDKCRVYQASTSELYGLVQAVPQSETTPFYPRSPYAVAKMYAYWITVNYREAYKMYACNGILFNHESPIRGETFVTRKITRAVSKIALGLQERLFLGNLSAQRDWGHAKDYVEAMWLILQQDQPEDYVIATGVTTTVRDFVRMSFAHVGIEIEFSGKNEQEKGVIIDVDEERLSALGIDPSTIKFGQTVVKVDPTYFRPTEVDLLIGDATKAQTKLGWKPKYDLKALVTDMMDADLHLMRKEEYLKKGGFQTLNYFE</sequence>
<evidence type="ECO:0000256" key="7">
    <source>
        <dbReference type="HAMAP-Rule" id="MF_00955"/>
    </source>
</evidence>
<dbReference type="Gene3D" id="3.90.25.10">
    <property type="entry name" value="UDP-galactose 4-epimerase, domain 1"/>
    <property type="match status" value="1"/>
</dbReference>
<dbReference type="GO" id="GO:0008446">
    <property type="term" value="F:GDP-mannose 4,6-dehydratase activity"/>
    <property type="evidence" value="ECO:0007669"/>
    <property type="project" value="UniProtKB-UniRule"/>
</dbReference>
<dbReference type="HAMAP" id="MF_00955">
    <property type="entry name" value="GDP_Man_dehydratase"/>
    <property type="match status" value="1"/>
</dbReference>
<feature type="domain" description="NAD(P)-binding" evidence="8">
    <location>
        <begin position="5"/>
        <end position="352"/>
    </location>
</feature>
<evidence type="ECO:0000256" key="1">
    <source>
        <dbReference type="ARBA" id="ARBA00000188"/>
    </source>
</evidence>
<comment type="similarity">
    <text evidence="3 7">Belongs to the NAD(P)-dependent epimerase/dehydratase family. GDP-mannose 4,6-dehydratase subfamily.</text>
</comment>
<keyword evidence="7" id="KW-0521">NADP</keyword>
<dbReference type="EC" id="4.2.1.47" evidence="4 7"/>
<dbReference type="Pfam" id="PF16363">
    <property type="entry name" value="GDP_Man_Dehyd"/>
    <property type="match status" value="1"/>
</dbReference>
<organism evidence="9 10">
    <name type="scientific">Olivibacter domesticus</name>
    <name type="common">Pseudosphingobacterium domesticum</name>
    <dbReference type="NCBI Taxonomy" id="407022"/>
    <lineage>
        <taxon>Bacteria</taxon>
        <taxon>Pseudomonadati</taxon>
        <taxon>Bacteroidota</taxon>
        <taxon>Sphingobacteriia</taxon>
        <taxon>Sphingobacteriales</taxon>
        <taxon>Sphingobacteriaceae</taxon>
        <taxon>Olivibacter</taxon>
    </lineage>
</organism>
<protein>
    <recommendedName>
        <fullName evidence="4 7">GDP-mannose 4,6-dehydratase</fullName>
        <ecNumber evidence="4 7">4.2.1.47</ecNumber>
    </recommendedName>
    <alternativeName>
        <fullName evidence="7">GDP-D-mannose dehydratase</fullName>
    </alternativeName>
</protein>
<dbReference type="Gene3D" id="3.40.50.720">
    <property type="entry name" value="NAD(P)-binding Rossmann-like Domain"/>
    <property type="match status" value="1"/>
</dbReference>
<dbReference type="SUPFAM" id="SSF51735">
    <property type="entry name" value="NAD(P)-binding Rossmann-fold domains"/>
    <property type="match status" value="1"/>
</dbReference>
<comment type="caution">
    <text evidence="7">Lacks conserved residue(s) required for the propagation of feature annotation.</text>
</comment>
<evidence type="ECO:0000256" key="2">
    <source>
        <dbReference type="ARBA" id="ARBA00001937"/>
    </source>
</evidence>
<dbReference type="GO" id="GO:0070401">
    <property type="term" value="F:NADP+ binding"/>
    <property type="evidence" value="ECO:0007669"/>
    <property type="project" value="UniProtKB-UniRule"/>
</dbReference>
<comment type="cofactor">
    <cofactor evidence="2 7">
        <name>NADP(+)</name>
        <dbReference type="ChEBI" id="CHEBI:58349"/>
    </cofactor>
</comment>
<dbReference type="GO" id="GO:0042351">
    <property type="term" value="P:'de novo' GDP-L-fucose biosynthetic process"/>
    <property type="evidence" value="ECO:0007669"/>
    <property type="project" value="TreeGrafter"/>
</dbReference>
<proteinExistence type="inferred from homology"/>
<evidence type="ECO:0000313" key="10">
    <source>
        <dbReference type="Proteomes" id="UP000199421"/>
    </source>
</evidence>
<dbReference type="NCBIfam" id="TIGR01472">
    <property type="entry name" value="gmd"/>
    <property type="match status" value="1"/>
</dbReference>
<evidence type="ECO:0000256" key="5">
    <source>
        <dbReference type="ARBA" id="ARBA00023239"/>
    </source>
</evidence>
<gene>
    <name evidence="7" type="primary">gmd</name>
    <name evidence="9" type="ORF">SAMN05661044_04053</name>
</gene>
<dbReference type="STRING" id="407022.SAMN05661044_04053"/>
<dbReference type="InterPro" id="IPR036291">
    <property type="entry name" value="NAD(P)-bd_dom_sf"/>
</dbReference>
<dbReference type="Proteomes" id="UP000199421">
    <property type="component" value="Unassembled WGS sequence"/>
</dbReference>
<name>A0A1H7V1W9_OLID1</name>
<evidence type="ECO:0000256" key="6">
    <source>
        <dbReference type="ARBA" id="ARBA00059383"/>
    </source>
</evidence>
<dbReference type="PANTHER" id="PTHR43715:SF1">
    <property type="entry name" value="GDP-MANNOSE 4,6 DEHYDRATASE"/>
    <property type="match status" value="1"/>
</dbReference>
<dbReference type="PANTHER" id="PTHR43715">
    <property type="entry name" value="GDP-MANNOSE 4,6-DEHYDRATASE"/>
    <property type="match status" value="1"/>
</dbReference>
<dbReference type="InterPro" id="IPR016040">
    <property type="entry name" value="NAD(P)-bd_dom"/>
</dbReference>
<dbReference type="OrthoDB" id="9779041at2"/>
<comment type="catalytic activity">
    <reaction evidence="1 7">
        <text>GDP-alpha-D-mannose = GDP-4-dehydro-alpha-D-rhamnose + H2O</text>
        <dbReference type="Rhea" id="RHEA:23820"/>
        <dbReference type="ChEBI" id="CHEBI:15377"/>
        <dbReference type="ChEBI" id="CHEBI:57527"/>
        <dbReference type="ChEBI" id="CHEBI:57964"/>
        <dbReference type="EC" id="4.2.1.47"/>
    </reaction>
</comment>
<dbReference type="RefSeq" id="WP_093328049.1">
    <property type="nucleotide sequence ID" value="NZ_FOAF01000006.1"/>
</dbReference>
<evidence type="ECO:0000259" key="8">
    <source>
        <dbReference type="Pfam" id="PF16363"/>
    </source>
</evidence>
<accession>A0A1H7V1W9</accession>
<dbReference type="AlphaFoldDB" id="A0A1H7V1W9"/>
<evidence type="ECO:0000256" key="4">
    <source>
        <dbReference type="ARBA" id="ARBA00011989"/>
    </source>
</evidence>
<keyword evidence="5 7" id="KW-0456">Lyase</keyword>
<keyword evidence="10" id="KW-1185">Reference proteome</keyword>
<dbReference type="FunFam" id="3.40.50.720:FF:000924">
    <property type="entry name" value="GDP-mannose 4,6 dehydratase"/>
    <property type="match status" value="1"/>
</dbReference>
<dbReference type="InterPro" id="IPR006368">
    <property type="entry name" value="GDP_Man_deHydtase"/>
</dbReference>
<dbReference type="CDD" id="cd05260">
    <property type="entry name" value="GDP_MD_SDR_e"/>
    <property type="match status" value="1"/>
</dbReference>
<evidence type="ECO:0000313" key="9">
    <source>
        <dbReference type="EMBL" id="SEM03136.1"/>
    </source>
</evidence>